<dbReference type="Proteomes" id="UP000265566">
    <property type="component" value="Chromosome 8"/>
</dbReference>
<dbReference type="OrthoDB" id="1436589at2759"/>
<comment type="caution">
    <text evidence="2">The sequence shown here is derived from an EMBL/GenBank/DDBJ whole genome shotgun (WGS) entry which is preliminary data.</text>
</comment>
<dbReference type="AlphaFoldDB" id="A0A396GPN1"/>
<proteinExistence type="predicted"/>
<feature type="compositionally biased region" description="Basic and acidic residues" evidence="1">
    <location>
        <begin position="10"/>
        <end position="45"/>
    </location>
</feature>
<gene>
    <name evidence="2" type="ORF">MtrunA17_Chr8g0383741</name>
</gene>
<accession>A0A396GPN1</accession>
<protein>
    <submittedName>
        <fullName evidence="2">Uncharacterized protein</fullName>
    </submittedName>
</protein>
<organism evidence="2">
    <name type="scientific">Medicago truncatula</name>
    <name type="common">Barrel medic</name>
    <name type="synonym">Medicago tribuloides</name>
    <dbReference type="NCBI Taxonomy" id="3880"/>
    <lineage>
        <taxon>Eukaryota</taxon>
        <taxon>Viridiplantae</taxon>
        <taxon>Streptophyta</taxon>
        <taxon>Embryophyta</taxon>
        <taxon>Tracheophyta</taxon>
        <taxon>Spermatophyta</taxon>
        <taxon>Magnoliopsida</taxon>
        <taxon>eudicotyledons</taxon>
        <taxon>Gunneridae</taxon>
        <taxon>Pentapetalae</taxon>
        <taxon>rosids</taxon>
        <taxon>fabids</taxon>
        <taxon>Fabales</taxon>
        <taxon>Fabaceae</taxon>
        <taxon>Papilionoideae</taxon>
        <taxon>50 kb inversion clade</taxon>
        <taxon>NPAAA clade</taxon>
        <taxon>Hologalegina</taxon>
        <taxon>IRL clade</taxon>
        <taxon>Trifolieae</taxon>
        <taxon>Medicago</taxon>
    </lineage>
</organism>
<sequence>MGGCATKPKVTKDGGVDVKAPEPEPEPEQVKEDSVETKVEAEKQEQLLQSSLNLDVNEIVDDDQANKRRSLSLLFNKENEDAKDSTENEKNKAEETVKEETLETEKPLEDAKSNEPTLEKPSQETKNNEPSTEQECAVVEEKPSLQNKITDSAAEEIVKTETHEEAKKTSQETSKINEPAVVKQNKNDVAAEVKIETPEAETKSNELNEPIKLEKSSETVVVPPAEEKVIEVVLTNAESVDNKVVEATSSIEDISKASDVGWQQ</sequence>
<evidence type="ECO:0000256" key="1">
    <source>
        <dbReference type="SAM" id="MobiDB-lite"/>
    </source>
</evidence>
<feature type="region of interest" description="Disordered" evidence="1">
    <location>
        <begin position="1"/>
        <end position="178"/>
    </location>
</feature>
<feature type="compositionally biased region" description="Basic and acidic residues" evidence="1">
    <location>
        <begin position="77"/>
        <end position="127"/>
    </location>
</feature>
<name>A0A396GPN1_MEDTR</name>
<dbReference type="EMBL" id="PSQE01000008">
    <property type="protein sequence ID" value="RHN43062.1"/>
    <property type="molecule type" value="Genomic_DNA"/>
</dbReference>
<evidence type="ECO:0000313" key="2">
    <source>
        <dbReference type="EMBL" id="RHN43062.1"/>
    </source>
</evidence>
<feature type="compositionally biased region" description="Basic and acidic residues" evidence="1">
    <location>
        <begin position="156"/>
        <end position="170"/>
    </location>
</feature>
<reference evidence="2" key="1">
    <citation type="journal article" date="2018" name="Nat. Plants">
        <title>Whole-genome landscape of Medicago truncatula symbiotic genes.</title>
        <authorList>
            <person name="Pecrix Y."/>
            <person name="Gamas P."/>
            <person name="Carrere S."/>
        </authorList>
    </citation>
    <scope>NUCLEOTIDE SEQUENCE</scope>
    <source>
        <tissue evidence="2">Leaves</tissue>
    </source>
</reference>
<dbReference type="Gramene" id="rna49585">
    <property type="protein sequence ID" value="RHN43062.1"/>
    <property type="gene ID" value="gene49585"/>
</dbReference>